<proteinExistence type="predicted"/>
<evidence type="ECO:0000313" key="2">
    <source>
        <dbReference type="Proteomes" id="UP000320551"/>
    </source>
</evidence>
<dbReference type="EMBL" id="SFBK01000214">
    <property type="protein sequence ID" value="TRU21365.1"/>
    <property type="molecule type" value="Genomic_DNA"/>
</dbReference>
<evidence type="ECO:0000313" key="1">
    <source>
        <dbReference type="EMBL" id="TRU21365.1"/>
    </source>
</evidence>
<dbReference type="Proteomes" id="UP000320551">
    <property type="component" value="Unassembled WGS sequence"/>
</dbReference>
<protein>
    <submittedName>
        <fullName evidence="1">Uncharacterized protein</fullName>
    </submittedName>
</protein>
<comment type="caution">
    <text evidence="1">The sequence shown here is derived from an EMBL/GenBank/DDBJ whole genome shotgun (WGS) entry which is preliminary data.</text>
</comment>
<organism evidence="1 2">
    <name type="scientific">Microcystis aeruginosa Ma_QC_B_20070730_S2</name>
    <dbReference type="NCBI Taxonomy" id="2486256"/>
    <lineage>
        <taxon>Bacteria</taxon>
        <taxon>Bacillati</taxon>
        <taxon>Cyanobacteriota</taxon>
        <taxon>Cyanophyceae</taxon>
        <taxon>Oscillatoriophycideae</taxon>
        <taxon>Chroococcales</taxon>
        <taxon>Microcystaceae</taxon>
        <taxon>Microcystis</taxon>
    </lineage>
</organism>
<accession>A0A552DGM5</accession>
<name>A0A552DGM5_MICAE</name>
<gene>
    <name evidence="1" type="ORF">EWV80_16190</name>
</gene>
<reference evidence="1 2" key="1">
    <citation type="submission" date="2019-01" db="EMBL/GenBank/DDBJ databases">
        <title>Coherence of Microcystis species and biogeography revealed through population genomics.</title>
        <authorList>
            <person name="Perez-Carrascal O.M."/>
            <person name="Terrat Y."/>
            <person name="Giani A."/>
            <person name="Fortin N."/>
            <person name="Tromas N."/>
            <person name="Shapiro B.J."/>
        </authorList>
    </citation>
    <scope>NUCLEOTIDE SEQUENCE [LARGE SCALE GENOMIC DNA]</scope>
    <source>
        <strain evidence="1">Ma_QC_B_20070730_S2</strain>
    </source>
</reference>
<sequence length="80" mass="9284">MSSIFPPVIDDKIEELHWESLVLKEKLSLAVDKKRREAIEQDLEVIYRLIAEYSQLVANIAIVGETPENLVRLRHLEDLT</sequence>
<dbReference type="AlphaFoldDB" id="A0A552DGM5"/>